<protein>
    <recommendedName>
        <fullName evidence="2">Ribosome-recycling factor, mitochondrial</fullName>
    </recommendedName>
    <alternativeName>
        <fullName evidence="4">Ribosome-releasing factor, mitochondrial</fullName>
    </alternativeName>
</protein>
<dbReference type="GO" id="GO:0043023">
    <property type="term" value="F:ribosomal large subunit binding"/>
    <property type="evidence" value="ECO:0007669"/>
    <property type="project" value="TreeGrafter"/>
</dbReference>
<dbReference type="PANTHER" id="PTHR20982:SF3">
    <property type="entry name" value="MITOCHONDRIAL RIBOSOME RECYCLING FACTOR PSEUDO 1"/>
    <property type="match status" value="1"/>
</dbReference>
<accession>A0A913Y0B9</accession>
<dbReference type="InterPro" id="IPR036191">
    <property type="entry name" value="RRF_sf"/>
</dbReference>
<dbReference type="SUPFAM" id="SSF55194">
    <property type="entry name" value="Ribosome recycling factor, RRF"/>
    <property type="match status" value="1"/>
</dbReference>
<evidence type="ECO:0000256" key="5">
    <source>
        <dbReference type="SAM" id="Coils"/>
    </source>
</evidence>
<dbReference type="OMA" id="FNPMNNG"/>
<dbReference type="InterPro" id="IPR023584">
    <property type="entry name" value="Ribosome_recyc_fac_dom"/>
</dbReference>
<dbReference type="GO" id="GO:0006412">
    <property type="term" value="P:translation"/>
    <property type="evidence" value="ECO:0007669"/>
    <property type="project" value="UniProtKB-KW"/>
</dbReference>
<dbReference type="GO" id="GO:0005739">
    <property type="term" value="C:mitochondrion"/>
    <property type="evidence" value="ECO:0007669"/>
    <property type="project" value="TreeGrafter"/>
</dbReference>
<dbReference type="KEGG" id="epa:110249835"/>
<dbReference type="PANTHER" id="PTHR20982">
    <property type="entry name" value="RIBOSOME RECYCLING FACTOR"/>
    <property type="match status" value="1"/>
</dbReference>
<evidence type="ECO:0000256" key="1">
    <source>
        <dbReference type="ARBA" id="ARBA00005912"/>
    </source>
</evidence>
<dbReference type="Proteomes" id="UP000887567">
    <property type="component" value="Unplaced"/>
</dbReference>
<keyword evidence="5" id="KW-0175">Coiled coil</keyword>
<dbReference type="OrthoDB" id="407355at2759"/>
<keyword evidence="8" id="KW-1185">Reference proteome</keyword>
<feature type="domain" description="Ribosome recycling factor" evidence="6">
    <location>
        <begin position="72"/>
        <end position="233"/>
    </location>
</feature>
<name>A0A913Y0B9_EXADI</name>
<dbReference type="GeneID" id="110249835"/>
<keyword evidence="3" id="KW-0648">Protein biosynthesis</keyword>
<dbReference type="Gene3D" id="1.10.132.20">
    <property type="entry name" value="Ribosome-recycling factor"/>
    <property type="match status" value="1"/>
</dbReference>
<reference evidence="7" key="1">
    <citation type="submission" date="2022-11" db="UniProtKB">
        <authorList>
            <consortium name="EnsemblMetazoa"/>
        </authorList>
    </citation>
    <scope>IDENTIFICATION</scope>
</reference>
<evidence type="ECO:0000259" key="6">
    <source>
        <dbReference type="Pfam" id="PF01765"/>
    </source>
</evidence>
<dbReference type="EnsemblMetazoa" id="XM_021056424.2">
    <property type="protein sequence ID" value="XP_020912083.1"/>
    <property type="gene ID" value="LOC110249835"/>
</dbReference>
<dbReference type="InterPro" id="IPR002661">
    <property type="entry name" value="Ribosome_recyc_fac"/>
</dbReference>
<evidence type="ECO:0000313" key="8">
    <source>
        <dbReference type="Proteomes" id="UP000887567"/>
    </source>
</evidence>
<organism evidence="7 8">
    <name type="scientific">Exaiptasia diaphana</name>
    <name type="common">Tropical sea anemone</name>
    <name type="synonym">Aiptasia pulchella</name>
    <dbReference type="NCBI Taxonomy" id="2652724"/>
    <lineage>
        <taxon>Eukaryota</taxon>
        <taxon>Metazoa</taxon>
        <taxon>Cnidaria</taxon>
        <taxon>Anthozoa</taxon>
        <taxon>Hexacorallia</taxon>
        <taxon>Actiniaria</taxon>
        <taxon>Aiptasiidae</taxon>
        <taxon>Exaiptasia</taxon>
    </lineage>
</organism>
<dbReference type="RefSeq" id="XP_020912083.1">
    <property type="nucleotide sequence ID" value="XM_021056424.2"/>
</dbReference>
<dbReference type="Gene3D" id="3.30.1360.40">
    <property type="match status" value="1"/>
</dbReference>
<proteinExistence type="inferred from homology"/>
<evidence type="ECO:0000256" key="2">
    <source>
        <dbReference type="ARBA" id="ARBA00020581"/>
    </source>
</evidence>
<evidence type="ECO:0000256" key="3">
    <source>
        <dbReference type="ARBA" id="ARBA00022917"/>
    </source>
</evidence>
<dbReference type="AlphaFoldDB" id="A0A913Y0B9"/>
<dbReference type="Pfam" id="PF01765">
    <property type="entry name" value="RRF"/>
    <property type="match status" value="1"/>
</dbReference>
<sequence>MNSVAFRLYNSIAVNTTRTTFLRHTISRLYSSKKGKSRKKGGNIVYDPEMADGLVDFEKIRANMESAVMKLQQDFTTKYNVEMKSDSLDKVRVSTIEGKVPLSELAVINRKQDNMYVIDMSLSPDVTKAALQAIKESSINLEPVVAGDCITVPIPKVTQEYRQNLVKSAKQACEQSKQNIRKVRQKAMSDIRKNKKGRAEDDIKLVEKMVQQLTDEHTSDTDLLIEAKTKELLRK</sequence>
<evidence type="ECO:0000256" key="4">
    <source>
        <dbReference type="ARBA" id="ARBA00033107"/>
    </source>
</evidence>
<comment type="similarity">
    <text evidence="1">Belongs to the RRF family.</text>
</comment>
<evidence type="ECO:0000313" key="7">
    <source>
        <dbReference type="EnsemblMetazoa" id="XP_020912083.1"/>
    </source>
</evidence>
<feature type="coiled-coil region" evidence="5">
    <location>
        <begin position="166"/>
        <end position="216"/>
    </location>
</feature>